<dbReference type="PANTHER" id="PTHR45674">
    <property type="entry name" value="DNA LIGASE 1/3 FAMILY MEMBER"/>
    <property type="match status" value="1"/>
</dbReference>
<dbReference type="Proteomes" id="UP001596957">
    <property type="component" value="Unassembled WGS sequence"/>
</dbReference>
<sequence>MTWTLPEPMLAAPVSDPAPLPGWAGEPKWDGWRCQIHTMTRRVWSRHGTDLSRQFSDVAHAAANLPDAVLDGELVAVLNDGSGVAFDRLQSRAGRRGPRRGADFTVHVALFDVLAVGETDWRLRPYTARRTEVLRLLDGGPATLRAVPTTEDARQALEWVGALAGVEGLLQPGFGVDRLTTMLPVPSSTCHDRLCP</sequence>
<feature type="domain" description="ATP-dependent DNA ligase family profile" evidence="3">
    <location>
        <begin position="8"/>
        <end position="159"/>
    </location>
</feature>
<dbReference type="Gene3D" id="3.30.470.30">
    <property type="entry name" value="DNA ligase/mRNA capping enzyme"/>
    <property type="match status" value="1"/>
</dbReference>
<keyword evidence="5" id="KW-1185">Reference proteome</keyword>
<name>A0ABW2VZD1_9ACTN</name>
<comment type="similarity">
    <text evidence="1">Belongs to the ATP-dependent DNA ligase family.</text>
</comment>
<evidence type="ECO:0000256" key="2">
    <source>
        <dbReference type="ARBA" id="ARBA00022598"/>
    </source>
</evidence>
<reference evidence="5" key="1">
    <citation type="journal article" date="2019" name="Int. J. Syst. Evol. Microbiol.">
        <title>The Global Catalogue of Microorganisms (GCM) 10K type strain sequencing project: providing services to taxonomists for standard genome sequencing and annotation.</title>
        <authorList>
            <consortium name="The Broad Institute Genomics Platform"/>
            <consortium name="The Broad Institute Genome Sequencing Center for Infectious Disease"/>
            <person name="Wu L."/>
            <person name="Ma J."/>
        </authorList>
    </citation>
    <scope>NUCLEOTIDE SEQUENCE [LARGE SCALE GENOMIC DNA]</scope>
    <source>
        <strain evidence="5">CGMCC 4.7198</strain>
    </source>
</reference>
<proteinExistence type="inferred from homology"/>
<comment type="caution">
    <text evidence="4">The sequence shown here is derived from an EMBL/GenBank/DDBJ whole genome shotgun (WGS) entry which is preliminary data.</text>
</comment>
<protein>
    <recommendedName>
        <fullName evidence="3">ATP-dependent DNA ligase family profile domain-containing protein</fullName>
    </recommendedName>
</protein>
<evidence type="ECO:0000313" key="4">
    <source>
        <dbReference type="EMBL" id="MFD0289795.1"/>
    </source>
</evidence>
<dbReference type="Pfam" id="PF01068">
    <property type="entry name" value="DNA_ligase_A_M"/>
    <property type="match status" value="1"/>
</dbReference>
<gene>
    <name evidence="4" type="ORF">ACFQZP_51160</name>
</gene>
<keyword evidence="2" id="KW-0436">Ligase</keyword>
<dbReference type="PANTHER" id="PTHR45674:SF4">
    <property type="entry name" value="DNA LIGASE 1"/>
    <property type="match status" value="1"/>
</dbReference>
<dbReference type="RefSeq" id="WP_381263370.1">
    <property type="nucleotide sequence ID" value="NZ_JBHTBI010000076.1"/>
</dbReference>
<dbReference type="InterPro" id="IPR012310">
    <property type="entry name" value="DNA_ligase_ATP-dep_cent"/>
</dbReference>
<dbReference type="EMBL" id="JBHTEC010000011">
    <property type="protein sequence ID" value="MFD0289795.1"/>
    <property type="molecule type" value="Genomic_DNA"/>
</dbReference>
<accession>A0ABW2VZD1</accession>
<evidence type="ECO:0000259" key="3">
    <source>
        <dbReference type="Pfam" id="PF01068"/>
    </source>
</evidence>
<dbReference type="SUPFAM" id="SSF56091">
    <property type="entry name" value="DNA ligase/mRNA capping enzyme, catalytic domain"/>
    <property type="match status" value="1"/>
</dbReference>
<organism evidence="4 5">
    <name type="scientific">Streptomyces lutosisoli</name>
    <dbReference type="NCBI Taxonomy" id="2665721"/>
    <lineage>
        <taxon>Bacteria</taxon>
        <taxon>Bacillati</taxon>
        <taxon>Actinomycetota</taxon>
        <taxon>Actinomycetes</taxon>
        <taxon>Kitasatosporales</taxon>
        <taxon>Streptomycetaceae</taxon>
        <taxon>Streptomyces</taxon>
    </lineage>
</organism>
<dbReference type="InterPro" id="IPR050191">
    <property type="entry name" value="ATP-dep_DNA_ligase"/>
</dbReference>
<evidence type="ECO:0000256" key="1">
    <source>
        <dbReference type="ARBA" id="ARBA00007572"/>
    </source>
</evidence>
<evidence type="ECO:0000313" key="5">
    <source>
        <dbReference type="Proteomes" id="UP001596957"/>
    </source>
</evidence>